<accession>A0A0G0P4L2</accession>
<keyword evidence="1" id="KW-1133">Transmembrane helix</keyword>
<comment type="caution">
    <text evidence="2">The sequence shown here is derived from an EMBL/GenBank/DDBJ whole genome shotgun (WGS) entry which is preliminary data.</text>
</comment>
<dbReference type="EMBL" id="LBVV01000028">
    <property type="protein sequence ID" value="KKQ93074.1"/>
    <property type="molecule type" value="Genomic_DNA"/>
</dbReference>
<dbReference type="Proteomes" id="UP000034207">
    <property type="component" value="Unassembled WGS sequence"/>
</dbReference>
<evidence type="ECO:0000313" key="2">
    <source>
        <dbReference type="EMBL" id="KKQ93074.1"/>
    </source>
</evidence>
<evidence type="ECO:0000313" key="3">
    <source>
        <dbReference type="Proteomes" id="UP000034207"/>
    </source>
</evidence>
<protein>
    <submittedName>
        <fullName evidence="2">Uncharacterized protein</fullName>
    </submittedName>
</protein>
<evidence type="ECO:0000256" key="1">
    <source>
        <dbReference type="SAM" id="Phobius"/>
    </source>
</evidence>
<keyword evidence="1" id="KW-0812">Transmembrane</keyword>
<sequence length="76" mass="8065">MVREVGATFKNLIAYLTIPLLVFMFFANAGVAYASPMTAKSLSLSNSSPSAGATVTYIFSFTLPSLGPMRVPILTT</sequence>
<organism evidence="2 3">
    <name type="scientific">candidate division CPR2 bacterium GW2011_GWC2_39_10</name>
    <dbReference type="NCBI Taxonomy" id="1618345"/>
    <lineage>
        <taxon>Bacteria</taxon>
        <taxon>Bacteria division CPR2</taxon>
    </lineage>
</organism>
<proteinExistence type="predicted"/>
<dbReference type="AlphaFoldDB" id="A0A0G0P4L2"/>
<name>A0A0G0P4L2_UNCC2</name>
<gene>
    <name evidence="2" type="ORF">UT18_C0028G0017</name>
</gene>
<feature type="transmembrane region" description="Helical" evidence="1">
    <location>
        <begin position="12"/>
        <end position="34"/>
    </location>
</feature>
<feature type="transmembrane region" description="Helical" evidence="1">
    <location>
        <begin position="54"/>
        <end position="73"/>
    </location>
</feature>
<reference evidence="2 3" key="1">
    <citation type="journal article" date="2015" name="Nature">
        <title>rRNA introns, odd ribosomes, and small enigmatic genomes across a large radiation of phyla.</title>
        <authorList>
            <person name="Brown C.T."/>
            <person name="Hug L.A."/>
            <person name="Thomas B.C."/>
            <person name="Sharon I."/>
            <person name="Castelle C.J."/>
            <person name="Singh A."/>
            <person name="Wilkins M.J."/>
            <person name="Williams K.H."/>
            <person name="Banfield J.F."/>
        </authorList>
    </citation>
    <scope>NUCLEOTIDE SEQUENCE [LARGE SCALE GENOMIC DNA]</scope>
</reference>
<keyword evidence="1" id="KW-0472">Membrane</keyword>